<dbReference type="AlphaFoldDB" id="A0A2H9VSR7"/>
<reference evidence="2 3" key="1">
    <citation type="submission" date="2017-11" db="EMBL/GenBank/DDBJ databases">
        <title>Genomic Encyclopedia of Archaeal and Bacterial Type Strains, Phase II (KMG-II): From Individual Species to Whole Genera.</title>
        <authorList>
            <person name="Goeker M."/>
        </authorList>
    </citation>
    <scope>NUCLEOTIDE SEQUENCE [LARGE SCALE GENOMIC DNA]</scope>
    <source>
        <strain evidence="2 3">DSM 28175</strain>
    </source>
</reference>
<keyword evidence="3" id="KW-1185">Reference proteome</keyword>
<protein>
    <recommendedName>
        <fullName evidence="4">Signal peptidase I</fullName>
    </recommendedName>
</protein>
<keyword evidence="1" id="KW-0812">Transmembrane</keyword>
<feature type="transmembrane region" description="Helical" evidence="1">
    <location>
        <begin position="15"/>
        <end position="38"/>
    </location>
</feature>
<evidence type="ECO:0008006" key="4">
    <source>
        <dbReference type="Google" id="ProtNLM"/>
    </source>
</evidence>
<keyword evidence="1" id="KW-0472">Membrane</keyword>
<dbReference type="OrthoDB" id="2376202at2"/>
<evidence type="ECO:0000313" key="3">
    <source>
        <dbReference type="Proteomes" id="UP000242687"/>
    </source>
</evidence>
<dbReference type="RefSeq" id="WP_100340077.1">
    <property type="nucleotide sequence ID" value="NZ_PGFJ01000001.1"/>
</dbReference>
<dbReference type="Pfam" id="PF18936">
    <property type="entry name" value="DUF5684"/>
    <property type="match status" value="1"/>
</dbReference>
<dbReference type="EMBL" id="PGFJ01000001">
    <property type="protein sequence ID" value="PJJ83839.1"/>
    <property type="molecule type" value="Genomic_DNA"/>
</dbReference>
<accession>A0A2H9VSR7</accession>
<feature type="transmembrane region" description="Helical" evidence="1">
    <location>
        <begin position="72"/>
        <end position="93"/>
    </location>
</feature>
<feature type="transmembrane region" description="Helical" evidence="1">
    <location>
        <begin position="105"/>
        <end position="126"/>
    </location>
</feature>
<evidence type="ECO:0000256" key="1">
    <source>
        <dbReference type="SAM" id="Phobius"/>
    </source>
</evidence>
<keyword evidence="1" id="KW-1133">Transmembrane helix</keyword>
<name>A0A2H9VSR7_9SPHI</name>
<evidence type="ECO:0000313" key="2">
    <source>
        <dbReference type="EMBL" id="PJJ83839.1"/>
    </source>
</evidence>
<proteinExistence type="predicted"/>
<comment type="caution">
    <text evidence="2">The sequence shown here is derived from an EMBL/GenBank/DDBJ whole genome shotgun (WGS) entry which is preliminary data.</text>
</comment>
<organism evidence="2 3">
    <name type="scientific">Mucilaginibacter auburnensis</name>
    <dbReference type="NCBI Taxonomy" id="1457233"/>
    <lineage>
        <taxon>Bacteria</taxon>
        <taxon>Pseudomonadati</taxon>
        <taxon>Bacteroidota</taxon>
        <taxon>Sphingobacteriia</taxon>
        <taxon>Sphingobacteriales</taxon>
        <taxon>Sphingobacteriaceae</taxon>
        <taxon>Mucilaginibacter</taxon>
    </lineage>
</organism>
<dbReference type="Proteomes" id="UP000242687">
    <property type="component" value="Unassembled WGS sequence"/>
</dbReference>
<dbReference type="InterPro" id="IPR043739">
    <property type="entry name" value="DUF5684"/>
</dbReference>
<gene>
    <name evidence="2" type="ORF">CLV57_0834</name>
</gene>
<sequence length="150" mass="16196">MNEYDYASGADNGGLIAVLFGVMLIPALIIGILTIIGLWRTFQKAGKPGWAAIIPIYNYIVMLEIVGKPIWWIILLLIPCVNIVIAIWVLNLIAKSFGKSEGFTIGLVLFPMIFFPILGFGSATYLGPSAAEAKGMGMPGNNPFNNPPQV</sequence>
<feature type="transmembrane region" description="Helical" evidence="1">
    <location>
        <begin position="50"/>
        <end position="66"/>
    </location>
</feature>